<evidence type="ECO:0000256" key="2">
    <source>
        <dbReference type="SAM" id="SignalP"/>
    </source>
</evidence>
<feature type="signal peptide" evidence="2">
    <location>
        <begin position="1"/>
        <end position="30"/>
    </location>
</feature>
<proteinExistence type="inferred from homology"/>
<keyword evidence="4" id="KW-1185">Reference proteome</keyword>
<keyword evidence="2" id="KW-0732">Signal</keyword>
<evidence type="ECO:0000313" key="4">
    <source>
        <dbReference type="Proteomes" id="UP000828390"/>
    </source>
</evidence>
<dbReference type="SUPFAM" id="SSF51556">
    <property type="entry name" value="Metallo-dependent hydrolases"/>
    <property type="match status" value="1"/>
</dbReference>
<dbReference type="InterPro" id="IPR001130">
    <property type="entry name" value="TatD-like"/>
</dbReference>
<accession>A0A9D3Y628</accession>
<reference evidence="3" key="1">
    <citation type="journal article" date="2019" name="bioRxiv">
        <title>The Genome of the Zebra Mussel, Dreissena polymorpha: A Resource for Invasive Species Research.</title>
        <authorList>
            <person name="McCartney M.A."/>
            <person name="Auch B."/>
            <person name="Kono T."/>
            <person name="Mallez S."/>
            <person name="Zhang Y."/>
            <person name="Obille A."/>
            <person name="Becker A."/>
            <person name="Abrahante J.E."/>
            <person name="Garbe J."/>
            <person name="Badalamenti J.P."/>
            <person name="Herman A."/>
            <person name="Mangelson H."/>
            <person name="Liachko I."/>
            <person name="Sullivan S."/>
            <person name="Sone E.D."/>
            <person name="Koren S."/>
            <person name="Silverstein K.A.T."/>
            <person name="Beckman K.B."/>
            <person name="Gohl D.M."/>
        </authorList>
    </citation>
    <scope>NUCLEOTIDE SEQUENCE</scope>
    <source>
        <strain evidence="3">Duluth1</strain>
        <tissue evidence="3">Whole animal</tissue>
    </source>
</reference>
<comment type="caution">
    <text evidence="3">The sequence shown here is derived from an EMBL/GenBank/DDBJ whole genome shotgun (WGS) entry which is preliminary data.</text>
</comment>
<gene>
    <name evidence="3" type="ORF">DPMN_081276</name>
</gene>
<sequence>MEYSLHPVNSKSLLFHWMVLTVLLFSLSEADRRNFQQGKEEREEESDVLIELEELVEVDSVGFNLEITRTYEHSGRTREVENDPISEVEQIQIPSYPGQDQLVDGSQETGTGGTVLVAWNSHFHIDRTSQKLFGHQAASLENILTADVGVIPKVKVQVVGGVMVYCDPESYPTSIRRQKKGFGAAVGIHPKKVQFFPQSKFEELRNLLRLKTVVALGEIGLDRCAPNPLGNYKRRS</sequence>
<dbReference type="Pfam" id="PF01026">
    <property type="entry name" value="TatD_DNase"/>
    <property type="match status" value="1"/>
</dbReference>
<evidence type="ECO:0000256" key="1">
    <source>
        <dbReference type="ARBA" id="ARBA00009275"/>
    </source>
</evidence>
<dbReference type="Proteomes" id="UP000828390">
    <property type="component" value="Unassembled WGS sequence"/>
</dbReference>
<reference evidence="3" key="2">
    <citation type="submission" date="2020-11" db="EMBL/GenBank/DDBJ databases">
        <authorList>
            <person name="McCartney M.A."/>
            <person name="Auch B."/>
            <person name="Kono T."/>
            <person name="Mallez S."/>
            <person name="Becker A."/>
            <person name="Gohl D.M."/>
            <person name="Silverstein K.A.T."/>
            <person name="Koren S."/>
            <person name="Bechman K.B."/>
            <person name="Herman A."/>
            <person name="Abrahante J.E."/>
            <person name="Garbe J."/>
        </authorList>
    </citation>
    <scope>NUCLEOTIDE SEQUENCE</scope>
    <source>
        <strain evidence="3">Duluth1</strain>
        <tissue evidence="3">Whole animal</tissue>
    </source>
</reference>
<dbReference type="AlphaFoldDB" id="A0A9D3Y628"/>
<feature type="chain" id="PRO_5039225489" evidence="2">
    <location>
        <begin position="31"/>
        <end position="236"/>
    </location>
</feature>
<dbReference type="EMBL" id="JAIWYP010000016">
    <property type="protein sequence ID" value="KAH3693837.1"/>
    <property type="molecule type" value="Genomic_DNA"/>
</dbReference>
<dbReference type="GO" id="GO:0016788">
    <property type="term" value="F:hydrolase activity, acting on ester bonds"/>
    <property type="evidence" value="ECO:0007669"/>
    <property type="project" value="InterPro"/>
</dbReference>
<evidence type="ECO:0000313" key="3">
    <source>
        <dbReference type="EMBL" id="KAH3693837.1"/>
    </source>
</evidence>
<name>A0A9D3Y628_DREPO</name>
<dbReference type="InterPro" id="IPR032466">
    <property type="entry name" value="Metal_Hydrolase"/>
</dbReference>
<dbReference type="Gene3D" id="3.20.20.140">
    <property type="entry name" value="Metal-dependent hydrolases"/>
    <property type="match status" value="1"/>
</dbReference>
<protein>
    <submittedName>
        <fullName evidence="3">Uncharacterized protein</fullName>
    </submittedName>
</protein>
<organism evidence="3 4">
    <name type="scientific">Dreissena polymorpha</name>
    <name type="common">Zebra mussel</name>
    <name type="synonym">Mytilus polymorpha</name>
    <dbReference type="NCBI Taxonomy" id="45954"/>
    <lineage>
        <taxon>Eukaryota</taxon>
        <taxon>Metazoa</taxon>
        <taxon>Spiralia</taxon>
        <taxon>Lophotrochozoa</taxon>
        <taxon>Mollusca</taxon>
        <taxon>Bivalvia</taxon>
        <taxon>Autobranchia</taxon>
        <taxon>Heteroconchia</taxon>
        <taxon>Euheterodonta</taxon>
        <taxon>Imparidentia</taxon>
        <taxon>Neoheterodontei</taxon>
        <taxon>Myida</taxon>
        <taxon>Dreissenoidea</taxon>
        <taxon>Dreissenidae</taxon>
        <taxon>Dreissena</taxon>
    </lineage>
</organism>
<dbReference type="OrthoDB" id="9980814at2759"/>
<comment type="similarity">
    <text evidence="1">Belongs to the metallo-dependent hydrolases superfamily. TatD-type hydrolase family.</text>
</comment>